<evidence type="ECO:0000256" key="2">
    <source>
        <dbReference type="SAM" id="SignalP"/>
    </source>
</evidence>
<dbReference type="InterPro" id="IPR013517">
    <property type="entry name" value="FG-GAP"/>
</dbReference>
<keyword evidence="1 2" id="KW-0732">Signal</keyword>
<dbReference type="InterPro" id="IPR013783">
    <property type="entry name" value="Ig-like_fold"/>
</dbReference>
<reference evidence="3" key="1">
    <citation type="submission" date="2020-01" db="EMBL/GenBank/DDBJ databases">
        <authorList>
            <person name="Meier V. D."/>
            <person name="Meier V D."/>
        </authorList>
    </citation>
    <scope>NUCLEOTIDE SEQUENCE</scope>
    <source>
        <strain evidence="3">HLG_WM_MAG_06</strain>
    </source>
</reference>
<protein>
    <submittedName>
        <fullName evidence="3">Uncharacterized protein</fullName>
    </submittedName>
</protein>
<gene>
    <name evidence="3" type="ORF">HELGO_WM19164</name>
</gene>
<accession>A0A6S6TD12</accession>
<evidence type="ECO:0000313" key="3">
    <source>
        <dbReference type="EMBL" id="CAA6813231.1"/>
    </source>
</evidence>
<evidence type="ECO:0000256" key="1">
    <source>
        <dbReference type="ARBA" id="ARBA00022729"/>
    </source>
</evidence>
<feature type="signal peptide" evidence="2">
    <location>
        <begin position="1"/>
        <end position="22"/>
    </location>
</feature>
<dbReference type="Pfam" id="PF13517">
    <property type="entry name" value="FG-GAP_3"/>
    <property type="match status" value="1"/>
</dbReference>
<dbReference type="InterPro" id="IPR028994">
    <property type="entry name" value="Integrin_alpha_N"/>
</dbReference>
<organism evidence="3">
    <name type="scientific">uncultured Sulfurovum sp</name>
    <dbReference type="NCBI Taxonomy" id="269237"/>
    <lineage>
        <taxon>Bacteria</taxon>
        <taxon>Pseudomonadati</taxon>
        <taxon>Campylobacterota</taxon>
        <taxon>Epsilonproteobacteria</taxon>
        <taxon>Campylobacterales</taxon>
        <taxon>Sulfurovaceae</taxon>
        <taxon>Sulfurovum</taxon>
        <taxon>environmental samples</taxon>
    </lineage>
</organism>
<dbReference type="Gene3D" id="2.60.40.10">
    <property type="entry name" value="Immunoglobulins"/>
    <property type="match status" value="1"/>
</dbReference>
<dbReference type="PROSITE" id="PS51257">
    <property type="entry name" value="PROKAR_LIPOPROTEIN"/>
    <property type="match status" value="1"/>
</dbReference>
<dbReference type="AlphaFoldDB" id="A0A6S6TD12"/>
<proteinExistence type="predicted"/>
<name>A0A6S6TD12_9BACT</name>
<dbReference type="SUPFAM" id="SSF69318">
    <property type="entry name" value="Integrin alpha N-terminal domain"/>
    <property type="match status" value="1"/>
</dbReference>
<dbReference type="EMBL" id="CACVAP010000069">
    <property type="protein sequence ID" value="CAA6813231.1"/>
    <property type="molecule type" value="Genomic_DNA"/>
</dbReference>
<dbReference type="Gene3D" id="2.130.10.130">
    <property type="entry name" value="Integrin alpha, N-terminal"/>
    <property type="match status" value="1"/>
</dbReference>
<sequence length="855" mass="95507">MKKIIKLLAVVTSMLLFTACGGGGSGGTTTSTNSLTYKGKTTAADLDEAMAKEFIKSLDISDTTNVGNDSTDNIQKVSNLLEKSNKQVNGSVSGSIDVTSTNINSAKTKTIATFSNYNDNSEETLNGKITYLITVEAEVISSMDMDFELLEIKDNDIDITMDGLIKIVVDNSTGRQTVTQNIVVENNEDNSMIKFEKFIITLDSNDRELSYSGKIYNSDIGYVTVSTPVELTYDDNGNVEAGGEILYVGKDTTVKEKTAYDNSIRVEIDEGSNGSVDEVAIYNSATYEIIENREPVISITFPENIYTDTDMSDMKVDIYDPDLDAFSTEYEWSVDDSVKSTSLTIANELFKKHETLKLKVMASDDRAGDVKIGVKSKEQEVLNSKPIASISSNAIDNKVSALDEIQFDVSETIDKDNDPLTYNWEVYKYVHESESGEAEGELVREDTLSLPEYNLYKVDASKYFNDTSIEKPIYKVNSEGEHVVKCIVFDDDLASDEAKVSLTNGALDSIEEGTQSKVLFPNQDDLYESTYNTVKVFDLNNDSQKEFIFLTRNPLDYTGNSLLHITSNLKGESTTISYIVNIYTSDKIEFVDFNGNSRVDIILIGDNNRYVMTQNLDGSFEDPLEIELNRGVIYMDDFNADGITDTAKLIDCTLNIFTDFNDSTKVIKYDVDSCEHDGISNALSIGDFNSDGTDDFIVLTNNNNTFDAYFVILHKNQNNSLSESRKYSLDERIYGETISIGDVNGDGFNDVVIDFVLFENQKDFNFNEVKTLDTYKNGSTNSEIVIIDMNNDKKEEIFYENAGDLRVFLQEDNFKMNEFKVQSVIPSRVITDIDNDGKIEIIENYANKVEITSFK</sequence>
<feature type="chain" id="PRO_5027590860" evidence="2">
    <location>
        <begin position="23"/>
        <end position="855"/>
    </location>
</feature>